<keyword evidence="3" id="KW-0805">Transcription regulation</keyword>
<dbReference type="Proteomes" id="UP000297716">
    <property type="component" value="Unassembled WGS sequence"/>
</dbReference>
<dbReference type="OrthoDB" id="2593732at2759"/>
<dbReference type="GO" id="GO:0003677">
    <property type="term" value="F:DNA binding"/>
    <property type="evidence" value="ECO:0007669"/>
    <property type="project" value="UniProtKB-KW"/>
</dbReference>
<keyword evidence="6" id="KW-0539">Nucleus</keyword>
<comment type="caution">
    <text evidence="7">The sequence shown here is derived from an EMBL/GenBank/DDBJ whole genome shotgun (WGS) entry which is preliminary data.</text>
</comment>
<accession>A0A4Z0YNP9</accession>
<keyword evidence="1" id="KW-0479">Metal-binding</keyword>
<dbReference type="STRING" id="37992.A0A4Z0YNP9"/>
<dbReference type="PANTHER" id="PTHR36206:SF16">
    <property type="entry name" value="TRANSCRIPTION FACTOR DOMAIN-CONTAINING PROTEIN-RELATED"/>
    <property type="match status" value="1"/>
</dbReference>
<evidence type="ECO:0000256" key="1">
    <source>
        <dbReference type="ARBA" id="ARBA00022723"/>
    </source>
</evidence>
<evidence type="ECO:0000256" key="3">
    <source>
        <dbReference type="ARBA" id="ARBA00023015"/>
    </source>
</evidence>
<protein>
    <recommendedName>
        <fullName evidence="9">C6 zinc finger domain protein</fullName>
    </recommendedName>
</protein>
<reference evidence="7 8" key="1">
    <citation type="submission" date="2019-03" db="EMBL/GenBank/DDBJ databases">
        <title>Draft genome sequence of Xylaria hypoxylon DSM 108379, a ubiquitous saprotrophic-parasitic fungi on hardwood.</title>
        <authorList>
            <person name="Buettner E."/>
            <person name="Leonhardt S."/>
            <person name="Gebauer A.M."/>
            <person name="Liers C."/>
            <person name="Hofrichter M."/>
            <person name="Kellner H."/>
        </authorList>
    </citation>
    <scope>NUCLEOTIDE SEQUENCE [LARGE SCALE GENOMIC DNA]</scope>
    <source>
        <strain evidence="7 8">DSM 108379</strain>
    </source>
</reference>
<sequence length="396" mass="45203">MEPAVRHSVIAVSSLYEQVHRHRDMASLLPDDNFVLCHYNAAIRDLKTMKNESLVLLVCVLFVCIEFLRGNRAASTEHGQHGISILKKVEETFPWAKEYLSPIFRRLSVLPFFFAVVDRSQPNLLCLDDTISSFSTVSDAQFYLDGIIGRTVRLIRRGDVYRLGHMRHKAVAPDLIAEQYLTRTLLDKWHSNFAQLDSKTLESGLAPVHRCNMFIRSQICRVWVETPFAYSQTAYDEYLGIFRSMVDSAAAVESSDYCAKPVEFTFEMGFIPLLYFVTMKCRWLETRLRALSLMRRLGAARENLWEMVTMFASAKRIIEIEHGAILTDDGQLCGEPSCPGPPPDEMRIQDAATEPQPLVQMVDGAEKIGRIGGFFMRTVDDRVYVRSEFLPQPSWV</sequence>
<keyword evidence="8" id="KW-1185">Reference proteome</keyword>
<dbReference type="InterPro" id="IPR052360">
    <property type="entry name" value="Transcr_Regulatory_Proteins"/>
</dbReference>
<organism evidence="7 8">
    <name type="scientific">Xylaria hypoxylon</name>
    <dbReference type="NCBI Taxonomy" id="37992"/>
    <lineage>
        <taxon>Eukaryota</taxon>
        <taxon>Fungi</taxon>
        <taxon>Dikarya</taxon>
        <taxon>Ascomycota</taxon>
        <taxon>Pezizomycotina</taxon>
        <taxon>Sordariomycetes</taxon>
        <taxon>Xylariomycetidae</taxon>
        <taxon>Xylariales</taxon>
        <taxon>Xylariaceae</taxon>
        <taxon>Xylaria</taxon>
    </lineage>
</organism>
<proteinExistence type="predicted"/>
<evidence type="ECO:0000313" key="7">
    <source>
        <dbReference type="EMBL" id="TGJ81648.1"/>
    </source>
</evidence>
<dbReference type="GO" id="GO:0046872">
    <property type="term" value="F:metal ion binding"/>
    <property type="evidence" value="ECO:0007669"/>
    <property type="project" value="UniProtKB-KW"/>
</dbReference>
<evidence type="ECO:0008006" key="9">
    <source>
        <dbReference type="Google" id="ProtNLM"/>
    </source>
</evidence>
<dbReference type="AlphaFoldDB" id="A0A4Z0YNP9"/>
<evidence type="ECO:0000256" key="4">
    <source>
        <dbReference type="ARBA" id="ARBA00023125"/>
    </source>
</evidence>
<dbReference type="EMBL" id="SKBN01000159">
    <property type="protein sequence ID" value="TGJ81648.1"/>
    <property type="molecule type" value="Genomic_DNA"/>
</dbReference>
<evidence type="ECO:0000256" key="5">
    <source>
        <dbReference type="ARBA" id="ARBA00023163"/>
    </source>
</evidence>
<evidence type="ECO:0000256" key="2">
    <source>
        <dbReference type="ARBA" id="ARBA00022833"/>
    </source>
</evidence>
<evidence type="ECO:0000256" key="6">
    <source>
        <dbReference type="ARBA" id="ARBA00023242"/>
    </source>
</evidence>
<dbReference type="PANTHER" id="PTHR36206">
    <property type="entry name" value="ASPERCRYPTIN BIOSYNTHESIS CLUSTER-SPECIFIC TRANSCRIPTION REGULATOR ATNN-RELATED"/>
    <property type="match status" value="1"/>
</dbReference>
<keyword evidence="4" id="KW-0238">DNA-binding</keyword>
<keyword evidence="2" id="KW-0862">Zinc</keyword>
<gene>
    <name evidence="7" type="ORF">E0Z10_g7119</name>
</gene>
<name>A0A4Z0YNP9_9PEZI</name>
<evidence type="ECO:0000313" key="8">
    <source>
        <dbReference type="Proteomes" id="UP000297716"/>
    </source>
</evidence>
<keyword evidence="5" id="KW-0804">Transcription</keyword>